<keyword evidence="2" id="KW-0223">Dioxygenase</keyword>
<feature type="domain" description="VOC" evidence="1">
    <location>
        <begin position="4"/>
        <end position="119"/>
    </location>
</feature>
<evidence type="ECO:0000259" key="1">
    <source>
        <dbReference type="PROSITE" id="PS51819"/>
    </source>
</evidence>
<dbReference type="Gene3D" id="3.30.720.110">
    <property type="match status" value="1"/>
</dbReference>
<protein>
    <submittedName>
        <fullName evidence="2">Glyoxalase/bleomycin resistance protein/dioxygenase</fullName>
    </submittedName>
</protein>
<dbReference type="CDD" id="cd08359">
    <property type="entry name" value="VOC_like"/>
    <property type="match status" value="1"/>
</dbReference>
<dbReference type="PROSITE" id="PS51819">
    <property type="entry name" value="VOC"/>
    <property type="match status" value="1"/>
</dbReference>
<evidence type="ECO:0000313" key="2">
    <source>
        <dbReference type="EMBL" id="AHM25215.1"/>
    </source>
</evidence>
<dbReference type="InterPro" id="IPR029068">
    <property type="entry name" value="Glyas_Bleomycin-R_OHBP_Dase"/>
</dbReference>
<dbReference type="Gene3D" id="3.30.720.120">
    <property type="match status" value="1"/>
</dbReference>
<name>A0A096XHL6_VIBCL</name>
<proteinExistence type="predicted"/>
<dbReference type="GO" id="GO:0051213">
    <property type="term" value="F:dioxygenase activity"/>
    <property type="evidence" value="ECO:0007669"/>
    <property type="project" value="UniProtKB-KW"/>
</dbReference>
<organism evidence="2">
    <name type="scientific">Vibrio cholerae VC833</name>
    <dbReference type="NCBI Taxonomy" id="1306408"/>
    <lineage>
        <taxon>Bacteria</taxon>
        <taxon>Pseudomonadati</taxon>
        <taxon>Pseudomonadota</taxon>
        <taxon>Gammaproteobacteria</taxon>
        <taxon>Vibrionales</taxon>
        <taxon>Vibrionaceae</taxon>
        <taxon>Vibrio</taxon>
    </lineage>
</organism>
<dbReference type="AlphaFoldDB" id="A0A096XHL6"/>
<sequence>MSIKSASMTIVTQSLPDTRKFYETYFNARPIFDCGWYVILRLTTRHQEPEICLMSPQEGMQPFSGGAFFNLLVEDADELHSRLTQAGLTPTVPLEDHPWGDRRFGLLDPSGVIVYCYHPIAPSPEFEKYIMKEG</sequence>
<dbReference type="InterPro" id="IPR037523">
    <property type="entry name" value="VOC_core"/>
</dbReference>
<gene>
    <name evidence="2" type="ORF">K531_00385</name>
</gene>
<dbReference type="Pfam" id="PF00903">
    <property type="entry name" value="Glyoxalase"/>
    <property type="match status" value="1"/>
</dbReference>
<dbReference type="SUPFAM" id="SSF54593">
    <property type="entry name" value="Glyoxalase/Bleomycin resistance protein/Dihydroxybiphenyl dioxygenase"/>
    <property type="match status" value="1"/>
</dbReference>
<dbReference type="EMBL" id="KC886258">
    <property type="protein sequence ID" value="AHM25215.1"/>
    <property type="molecule type" value="Genomic_DNA"/>
</dbReference>
<keyword evidence="2" id="KW-0560">Oxidoreductase</keyword>
<reference evidence="2" key="1">
    <citation type="journal article" date="2014" name="PLoS ONE">
        <title>Worldwide Occurrence of Integrative Conjugative Element Encoding Multidrug Resistance Determinants in Epidemic Vibrio cholerae O1.</title>
        <authorList>
            <person name="Marin M.A."/>
            <person name="Fonseca E.L."/>
            <person name="Andrade B.N."/>
            <person name="Cabral A.C."/>
            <person name="Vicente A.C."/>
        </authorList>
    </citation>
    <scope>NUCLEOTIDE SEQUENCE</scope>
    <source>
        <strain evidence="2">VC833</strain>
    </source>
</reference>
<dbReference type="InterPro" id="IPR004360">
    <property type="entry name" value="Glyas_Fos-R_dOase_dom"/>
</dbReference>
<accession>A0A096XHL6</accession>